<dbReference type="Proteomes" id="UP000017973">
    <property type="component" value="Unassembled WGS sequence"/>
</dbReference>
<evidence type="ECO:0000313" key="2">
    <source>
        <dbReference type="Proteomes" id="UP000017973"/>
    </source>
</evidence>
<dbReference type="AlphaFoldDB" id="V6MAV2"/>
<sequence>MINVYHSNRPVGDLIYGYVYVYEDGRYVTSFNGYDRSGETDELETALACFEETGEVLGKLGYGETAITIVSKFSDYGYAILTGAPWPDGEGQVE</sequence>
<dbReference type="PATRIC" id="fig|1408254.3.peg.1376"/>
<protein>
    <submittedName>
        <fullName evidence="1">Uncharacterized protein</fullName>
    </submittedName>
</protein>
<dbReference type="EMBL" id="AYJU01000003">
    <property type="protein sequence ID" value="EST55686.1"/>
    <property type="molecule type" value="Genomic_DNA"/>
</dbReference>
<reference evidence="1 2" key="1">
    <citation type="journal article" date="2014" name="Genome Announc.">
        <title>Draft Genome Sequence of Brevibacillus panacihumi Strain W25, a Halotolerant Hydrocarbon-Degrading Bacterium.</title>
        <authorList>
            <person name="Wang X."/>
            <person name="Jin D."/>
            <person name="Zhou L."/>
            <person name="Wu L."/>
            <person name="An W."/>
            <person name="Chen Y."/>
            <person name="Zhao L."/>
        </authorList>
    </citation>
    <scope>NUCLEOTIDE SEQUENCE [LARGE SCALE GENOMIC DNA]</scope>
    <source>
        <strain evidence="1 2">W25</strain>
    </source>
</reference>
<keyword evidence="2" id="KW-1185">Reference proteome</keyword>
<dbReference type="RefSeq" id="WP_023555408.1">
    <property type="nucleotide sequence ID" value="NZ_KI629787.1"/>
</dbReference>
<dbReference type="STRING" id="1408254.T458_06930"/>
<organism evidence="1 2">
    <name type="scientific">Brevibacillus panacihumi W25</name>
    <dbReference type="NCBI Taxonomy" id="1408254"/>
    <lineage>
        <taxon>Bacteria</taxon>
        <taxon>Bacillati</taxon>
        <taxon>Bacillota</taxon>
        <taxon>Bacilli</taxon>
        <taxon>Bacillales</taxon>
        <taxon>Paenibacillaceae</taxon>
        <taxon>Brevibacillus</taxon>
    </lineage>
</organism>
<proteinExistence type="predicted"/>
<name>V6MAV2_9BACL</name>
<comment type="caution">
    <text evidence="1">The sequence shown here is derived from an EMBL/GenBank/DDBJ whole genome shotgun (WGS) entry which is preliminary data.</text>
</comment>
<accession>V6MAV2</accession>
<gene>
    <name evidence="1" type="ORF">T458_06930</name>
</gene>
<dbReference type="HOGENOM" id="CLU_2380570_0_0_9"/>
<evidence type="ECO:0000313" key="1">
    <source>
        <dbReference type="EMBL" id="EST55686.1"/>
    </source>
</evidence>